<protein>
    <submittedName>
        <fullName evidence="2">Uroporphyrinogen III synthase HEM4</fullName>
    </submittedName>
</protein>
<proteinExistence type="predicted"/>
<dbReference type="KEGG" id="mev:Metev_0304"/>
<dbReference type="GO" id="GO:0006780">
    <property type="term" value="P:uroporphyrinogen III biosynthetic process"/>
    <property type="evidence" value="ECO:0007669"/>
    <property type="project" value="InterPro"/>
</dbReference>
<dbReference type="RefSeq" id="WP_013193799.1">
    <property type="nucleotide sequence ID" value="NC_014253.1"/>
</dbReference>
<dbReference type="NCBIfam" id="NF004587">
    <property type="entry name" value="PRK05928.2-5"/>
    <property type="match status" value="1"/>
</dbReference>
<dbReference type="PANTHER" id="PTHR40082:SF1">
    <property type="entry name" value="BLR5956 PROTEIN"/>
    <property type="match status" value="1"/>
</dbReference>
<organism evidence="2 3">
    <name type="scientific">Methanohalobium evestigatum (strain ATCC BAA-1072 / DSM 3721 / NBRC 107634 / OCM 161 / Z-7303)</name>
    <dbReference type="NCBI Taxonomy" id="644295"/>
    <lineage>
        <taxon>Archaea</taxon>
        <taxon>Methanobacteriati</taxon>
        <taxon>Methanobacteriota</taxon>
        <taxon>Stenosarchaea group</taxon>
        <taxon>Methanomicrobia</taxon>
        <taxon>Methanosarcinales</taxon>
        <taxon>Methanosarcinaceae</taxon>
        <taxon>Methanohalobium</taxon>
    </lineage>
</organism>
<keyword evidence="3" id="KW-1185">Reference proteome</keyword>
<evidence type="ECO:0000313" key="3">
    <source>
        <dbReference type="Proteomes" id="UP000000391"/>
    </source>
</evidence>
<accession>D7E6K9</accession>
<dbReference type="EMBL" id="CP002069">
    <property type="protein sequence ID" value="ADI73231.1"/>
    <property type="molecule type" value="Genomic_DNA"/>
</dbReference>
<reference evidence="2 3" key="1">
    <citation type="submission" date="2010-06" db="EMBL/GenBank/DDBJ databases">
        <title>Complete sequence chromosome of Methanohalobium evestigatum Z-7303.</title>
        <authorList>
            <consortium name="US DOE Joint Genome Institute"/>
            <person name="Lucas S."/>
            <person name="Copeland A."/>
            <person name="Lapidus A."/>
            <person name="Cheng J.-F."/>
            <person name="Bruce D."/>
            <person name="Goodwin L."/>
            <person name="Pitluck S."/>
            <person name="Saunders E."/>
            <person name="Detter J.C."/>
            <person name="Han C."/>
            <person name="Tapia R."/>
            <person name="Land M."/>
            <person name="Hauser L."/>
            <person name="Kyrpides N."/>
            <person name="Mikhailova N."/>
            <person name="Sieprawska-Lupa M."/>
            <person name="Whitman W.B."/>
            <person name="Anderson I."/>
            <person name="Woyke T."/>
        </authorList>
    </citation>
    <scope>NUCLEOTIDE SEQUENCE [LARGE SCALE GENOMIC DNA]</scope>
    <source>
        <strain evidence="3">ATCC BAA-1072 / DSM 3721 / NBRC 107634 / OCM 161 / Z-7303</strain>
    </source>
</reference>
<dbReference type="OrthoDB" id="15395at2157"/>
<evidence type="ECO:0000313" key="2">
    <source>
        <dbReference type="EMBL" id="ADI73231.1"/>
    </source>
</evidence>
<dbReference type="CDD" id="cd06578">
    <property type="entry name" value="HemD"/>
    <property type="match status" value="1"/>
</dbReference>
<dbReference type="SUPFAM" id="SSF69618">
    <property type="entry name" value="HemD-like"/>
    <property type="match status" value="1"/>
</dbReference>
<dbReference type="STRING" id="644295.Metev_0304"/>
<dbReference type="HOGENOM" id="CLU_011276_9_5_2"/>
<dbReference type="InterPro" id="IPR003754">
    <property type="entry name" value="4pyrrol_synth_uPrphyn_synth"/>
</dbReference>
<gene>
    <name evidence="2" type="ordered locus">Metev_0304</name>
</gene>
<dbReference type="Gene3D" id="3.40.50.10090">
    <property type="match status" value="2"/>
</dbReference>
<dbReference type="InterPro" id="IPR036108">
    <property type="entry name" value="4pyrrol_syn_uPrphyn_synt_sf"/>
</dbReference>
<dbReference type="Pfam" id="PF02602">
    <property type="entry name" value="HEM4"/>
    <property type="match status" value="1"/>
</dbReference>
<sequence>MTSNINQDTGQTPVIAIMRPEMYLNKSVILAQEYGFETFSAPMIEIVDKKDACFDDFVYRVLNGKSDYVIFTSANGIDFTLNKISDEIKQEFLVALNNTNVLAIGPNTQKALEDTGIECIDLPDSYSSEGVVDYLSLYVEGKTIDIARSSHGSKYLISGLINNGATVFETQVYTLNTPDNITQKNLIRCALAGNISVFAFTSSMIVHNFFTKANDVEAEDRIIEILNSNDTTVAAIGTPTASTLKNYGVKVDIVPEKYLFENMLADIHDFIYGTQ</sequence>
<dbReference type="InterPro" id="IPR039793">
    <property type="entry name" value="UROS/Hem4"/>
</dbReference>
<name>D7E6K9_METEZ</name>
<dbReference type="Proteomes" id="UP000000391">
    <property type="component" value="Chromosome"/>
</dbReference>
<dbReference type="GO" id="GO:0004852">
    <property type="term" value="F:uroporphyrinogen-III synthase activity"/>
    <property type="evidence" value="ECO:0007669"/>
    <property type="project" value="InterPro"/>
</dbReference>
<feature type="domain" description="Tetrapyrrole biosynthesis uroporphyrinogen III synthase" evidence="1">
    <location>
        <begin position="31"/>
        <end position="264"/>
    </location>
</feature>
<dbReference type="PANTHER" id="PTHR40082">
    <property type="entry name" value="BLR5956 PROTEIN"/>
    <property type="match status" value="1"/>
</dbReference>
<dbReference type="AlphaFoldDB" id="D7E6K9"/>
<dbReference type="GeneID" id="9345917"/>
<evidence type="ECO:0000259" key="1">
    <source>
        <dbReference type="Pfam" id="PF02602"/>
    </source>
</evidence>